<evidence type="ECO:0000256" key="5">
    <source>
        <dbReference type="ARBA" id="ARBA00023163"/>
    </source>
</evidence>
<dbReference type="EMBL" id="NCSJ02000047">
    <property type="protein sequence ID" value="RFU32810.1"/>
    <property type="molecule type" value="Genomic_DNA"/>
</dbReference>
<feature type="non-terminal residue" evidence="9">
    <location>
        <position position="1"/>
    </location>
</feature>
<dbReference type="InterPro" id="IPR007219">
    <property type="entry name" value="XnlR_reg_dom"/>
</dbReference>
<dbReference type="InterPro" id="IPR051430">
    <property type="entry name" value="Fungal_TF_Env_Response"/>
</dbReference>
<feature type="compositionally biased region" description="Basic and acidic residues" evidence="7">
    <location>
        <begin position="149"/>
        <end position="159"/>
    </location>
</feature>
<evidence type="ECO:0000256" key="1">
    <source>
        <dbReference type="ARBA" id="ARBA00022723"/>
    </source>
</evidence>
<dbReference type="CDD" id="cd12148">
    <property type="entry name" value="fungal_TF_MHR"/>
    <property type="match status" value="1"/>
</dbReference>
<dbReference type="PANTHER" id="PTHR31944:SF131">
    <property type="entry name" value="HEME-RESPONSIVE ZINC FINGER TRANSCRIPTION FACTOR HAP1"/>
    <property type="match status" value="1"/>
</dbReference>
<keyword evidence="10" id="KW-1185">Reference proteome</keyword>
<keyword evidence="3" id="KW-0805">Transcription regulation</keyword>
<dbReference type="OrthoDB" id="5414787at2759"/>
<dbReference type="GO" id="GO:0000978">
    <property type="term" value="F:RNA polymerase II cis-regulatory region sequence-specific DNA binding"/>
    <property type="evidence" value="ECO:0007669"/>
    <property type="project" value="TreeGrafter"/>
</dbReference>
<keyword evidence="1" id="KW-0479">Metal-binding</keyword>
<dbReference type="GO" id="GO:0006351">
    <property type="term" value="P:DNA-templated transcription"/>
    <property type="evidence" value="ECO:0007669"/>
    <property type="project" value="InterPro"/>
</dbReference>
<evidence type="ECO:0000256" key="3">
    <source>
        <dbReference type="ARBA" id="ARBA00023015"/>
    </source>
</evidence>
<dbReference type="GO" id="GO:0001228">
    <property type="term" value="F:DNA-binding transcription activator activity, RNA polymerase II-specific"/>
    <property type="evidence" value="ECO:0007669"/>
    <property type="project" value="TreeGrafter"/>
</dbReference>
<dbReference type="CDD" id="cd00067">
    <property type="entry name" value="GAL4"/>
    <property type="match status" value="1"/>
</dbReference>
<proteinExistence type="predicted"/>
<reference evidence="9 10" key="1">
    <citation type="submission" date="2018-05" db="EMBL/GenBank/DDBJ databases">
        <title>Draft genome sequence of Scytalidium lignicola DSM 105466, a ubiquitous saprotrophic fungus.</title>
        <authorList>
            <person name="Buettner E."/>
            <person name="Gebauer A.M."/>
            <person name="Hofrichter M."/>
            <person name="Liers C."/>
            <person name="Kellner H."/>
        </authorList>
    </citation>
    <scope>NUCLEOTIDE SEQUENCE [LARGE SCALE GENOMIC DNA]</scope>
    <source>
        <strain evidence="9 10">DSM 105466</strain>
    </source>
</reference>
<dbReference type="OMA" id="YIVRMAM"/>
<dbReference type="Pfam" id="PF04082">
    <property type="entry name" value="Fungal_trans"/>
    <property type="match status" value="1"/>
</dbReference>
<dbReference type="PROSITE" id="PS00463">
    <property type="entry name" value="ZN2_CY6_FUNGAL_1"/>
    <property type="match status" value="1"/>
</dbReference>
<dbReference type="SMART" id="SM00066">
    <property type="entry name" value="GAL4"/>
    <property type="match status" value="1"/>
</dbReference>
<keyword evidence="4" id="KW-0238">DNA-binding</keyword>
<dbReference type="PANTHER" id="PTHR31944">
    <property type="entry name" value="HEME-RESPONSIVE ZINC FINGER TRANSCRIPTION FACTOR HAP1"/>
    <property type="match status" value="1"/>
</dbReference>
<dbReference type="InterPro" id="IPR036864">
    <property type="entry name" value="Zn2-C6_fun-type_DNA-bd_sf"/>
</dbReference>
<comment type="caution">
    <text evidence="9">The sequence shown here is derived from an EMBL/GenBank/DDBJ whole genome shotgun (WGS) entry which is preliminary data.</text>
</comment>
<organism evidence="9 10">
    <name type="scientific">Scytalidium lignicola</name>
    <name type="common">Hyphomycete</name>
    <dbReference type="NCBI Taxonomy" id="5539"/>
    <lineage>
        <taxon>Eukaryota</taxon>
        <taxon>Fungi</taxon>
        <taxon>Dikarya</taxon>
        <taxon>Ascomycota</taxon>
        <taxon>Pezizomycotina</taxon>
        <taxon>Leotiomycetes</taxon>
        <taxon>Leotiomycetes incertae sedis</taxon>
        <taxon>Scytalidium</taxon>
    </lineage>
</organism>
<dbReference type="Gene3D" id="4.10.240.10">
    <property type="entry name" value="Zn(2)-C6 fungal-type DNA-binding domain"/>
    <property type="match status" value="1"/>
</dbReference>
<evidence type="ECO:0000259" key="8">
    <source>
        <dbReference type="PROSITE" id="PS50048"/>
    </source>
</evidence>
<evidence type="ECO:0000256" key="2">
    <source>
        <dbReference type="ARBA" id="ARBA00022833"/>
    </source>
</evidence>
<dbReference type="SUPFAM" id="SSF57701">
    <property type="entry name" value="Zn2/Cys6 DNA-binding domain"/>
    <property type="match status" value="1"/>
</dbReference>
<dbReference type="AlphaFoldDB" id="A0A3E2HHA8"/>
<gene>
    <name evidence="9" type="ORF">B7463_g3494</name>
</gene>
<dbReference type="InterPro" id="IPR001138">
    <property type="entry name" value="Zn2Cys6_DnaBD"/>
</dbReference>
<evidence type="ECO:0000256" key="4">
    <source>
        <dbReference type="ARBA" id="ARBA00023125"/>
    </source>
</evidence>
<accession>A0A3E2HHA8</accession>
<dbReference type="SMART" id="SM00906">
    <property type="entry name" value="Fungal_trans"/>
    <property type="match status" value="1"/>
</dbReference>
<feature type="domain" description="Zn(2)-C6 fungal-type" evidence="8">
    <location>
        <begin position="35"/>
        <end position="66"/>
    </location>
</feature>
<dbReference type="PROSITE" id="PS50048">
    <property type="entry name" value="ZN2_CY6_FUNGAL_2"/>
    <property type="match status" value="1"/>
</dbReference>
<evidence type="ECO:0000313" key="9">
    <source>
        <dbReference type="EMBL" id="RFU32810.1"/>
    </source>
</evidence>
<dbReference type="GO" id="GO:0005634">
    <property type="term" value="C:nucleus"/>
    <property type="evidence" value="ECO:0007669"/>
    <property type="project" value="TreeGrafter"/>
</dbReference>
<evidence type="ECO:0000256" key="7">
    <source>
        <dbReference type="SAM" id="MobiDB-lite"/>
    </source>
</evidence>
<dbReference type="Proteomes" id="UP000258309">
    <property type="component" value="Unassembled WGS sequence"/>
</dbReference>
<evidence type="ECO:0000256" key="6">
    <source>
        <dbReference type="ARBA" id="ARBA00023242"/>
    </source>
</evidence>
<feature type="region of interest" description="Disordered" evidence="7">
    <location>
        <begin position="63"/>
        <end position="103"/>
    </location>
</feature>
<sequence>MSSIEGQAIDSIIASDDPVSIRSRRPLSRPRPVLSCLRCRRRKIRCDRILPCGQCTLTGHARQCSYSTRPKSDDAGSSRARNRSISGPALTDASLVDPRDSNHRQATITVRTESEDSPKAETLLSLQQRLQKLEQICTPRSFEVVKPPSHHENGGRETESPMSKVDAVLSIKPSGPRYHSQSYKKSLFHHFGVANRFCHTGFDDPERAPAMNELKMYHERYTKARKKSDVIKSPCCTLSPILESLPSRTVCDEYVSIYFRSFEKNMRILHYPSFMDEYQRFWESGETTRQEFELYVPQMAAVVAIIRSWDDESTPGAERAVKADVLWGYVDMWLDKLPGRRQLTITALRTRALLILAQQVRGVQADKIWNATGKLVRSAMMAGLHRDPSEFPNINIYEGELRRRLWMAIVEMDLEASLIYGMPVMLHEGNFTCNAPSNVDDFELFDGMTELPMSKPLEDSTDSIFQVVLVGSLVLRLQGITESGSRVENVQARIHALERYLQNLPPKLRLDNAMKDDFGQIFGIVMLNVYIRRVTAHLCRSSISPTDLAPEVTTTGLQSSLSILSYQKYFDPESPRSDSSQCGKYWDLFHILCKSDIMQAALDVSLHAQIEGLVSWTRAGLLLAIDDTTASLMRRISRNGSDIKDVLRLAVISRLLKSQFMHVDSEDMMREAMHNVVAACRRATRVEICNGEDRNNMTPPSPNTQLAMENGNSPIDWAMMPNDLPLANNDLESYFNTDGANFDFLSHYTLDNIHSDIWN</sequence>
<keyword evidence="5" id="KW-0804">Transcription</keyword>
<feature type="non-terminal residue" evidence="9">
    <location>
        <position position="759"/>
    </location>
</feature>
<dbReference type="Pfam" id="PF00172">
    <property type="entry name" value="Zn_clus"/>
    <property type="match status" value="1"/>
</dbReference>
<evidence type="ECO:0000313" key="10">
    <source>
        <dbReference type="Proteomes" id="UP000258309"/>
    </source>
</evidence>
<name>A0A3E2HHA8_SCYLI</name>
<dbReference type="STRING" id="5539.A0A3E2HHA8"/>
<keyword evidence="6" id="KW-0539">Nucleus</keyword>
<feature type="region of interest" description="Disordered" evidence="7">
    <location>
        <begin position="144"/>
        <end position="164"/>
    </location>
</feature>
<dbReference type="GO" id="GO:0008270">
    <property type="term" value="F:zinc ion binding"/>
    <property type="evidence" value="ECO:0007669"/>
    <property type="project" value="InterPro"/>
</dbReference>
<protein>
    <recommendedName>
        <fullName evidence="8">Zn(2)-C6 fungal-type domain-containing protein</fullName>
    </recommendedName>
</protein>
<keyword evidence="2" id="KW-0862">Zinc</keyword>